<keyword evidence="9" id="KW-0249">Electron transport</keyword>
<evidence type="ECO:0000313" key="13">
    <source>
        <dbReference type="EnsemblMetazoa" id="NP_001156935"/>
    </source>
</evidence>
<dbReference type="AlphaFoldDB" id="A0A7M6W5P4"/>
<reference evidence="15" key="4">
    <citation type="submission" date="2025-04" db="UniProtKB">
        <authorList>
            <consortium name="RefSeq"/>
        </authorList>
    </citation>
    <scope>IDENTIFICATION</scope>
</reference>
<keyword evidence="7" id="KW-0999">Mitochondrion inner membrane</keyword>
<evidence type="ECO:0000256" key="2">
    <source>
        <dbReference type="ARBA" id="ARBA00004443"/>
    </source>
</evidence>
<comment type="similarity">
    <text evidence="3">Belongs to the complex I NDUFB2 subunit family.</text>
</comment>
<dbReference type="EnsemblMetazoa" id="GeneID_726146M_001163463">
    <property type="protein sequence ID" value="NP_001156935"/>
    <property type="gene ID" value="GeneID_726146dufb2"/>
</dbReference>
<accession>A0A7M6W5P4</accession>
<feature type="transmembrane region" description="Helical" evidence="12">
    <location>
        <begin position="46"/>
        <end position="66"/>
    </location>
</feature>
<keyword evidence="8" id="KW-0809">Transit peptide</keyword>
<keyword evidence="12" id="KW-0812">Transmembrane</keyword>
<dbReference type="RefSeq" id="NP_001156935.1">
    <property type="nucleotide sequence ID" value="NM_001163463.1"/>
</dbReference>
<name>A0A7M6W5P4_APIME</name>
<gene>
    <name evidence="13" type="primary">726146</name>
    <name evidence="15" type="synonym">Ndufb2</name>
</gene>
<evidence type="ECO:0000256" key="3">
    <source>
        <dbReference type="ARBA" id="ARBA00005923"/>
    </source>
</evidence>
<evidence type="ECO:0000256" key="10">
    <source>
        <dbReference type="ARBA" id="ARBA00023128"/>
    </source>
</evidence>
<reference evidence="15" key="1">
    <citation type="journal article" date="2006" name="Nature">
        <title>Insights into social insects from the genome of the honeybee Apis mellifera.</title>
        <authorList>
            <consortium name="Honeybee Genome Sequencing Consortium"/>
        </authorList>
    </citation>
    <scope>NUCLEOTIDE SEQUENCE</scope>
</reference>
<comment type="subcellular location">
    <subcellularLocation>
        <location evidence="2">Mitochondrion inner membrane</location>
        <topology evidence="2">Peripheral membrane protein</topology>
        <orientation evidence="2">Matrix side</orientation>
    </subcellularLocation>
</comment>
<dbReference type="InterPro" id="IPR026627">
    <property type="entry name" value="NDUFB2_animal"/>
</dbReference>
<dbReference type="PANTHER" id="PTHR15223:SF1">
    <property type="entry name" value="NADH DEHYDROGENASE [UBIQUINONE] 1 BETA SUBCOMPLEX SUBUNIT 2, MITOCHONDRIAL"/>
    <property type="match status" value="1"/>
</dbReference>
<keyword evidence="11 12" id="KW-0472">Membrane</keyword>
<keyword evidence="5" id="KW-0813">Transport</keyword>
<dbReference type="GO" id="GO:0045271">
    <property type="term" value="C:respiratory chain complex I"/>
    <property type="evidence" value="ECO:0007669"/>
    <property type="project" value="InterPro"/>
</dbReference>
<comment type="subunit">
    <text evidence="4">Complex I is composed of 45 different subunits.</text>
</comment>
<evidence type="ECO:0000256" key="11">
    <source>
        <dbReference type="ARBA" id="ARBA00023136"/>
    </source>
</evidence>
<evidence type="ECO:0000256" key="12">
    <source>
        <dbReference type="SAM" id="Phobius"/>
    </source>
</evidence>
<dbReference type="OMA" id="YHIATEP"/>
<accession>A0A8B6WZG4</accession>
<proteinExistence type="inferred from homology"/>
<evidence type="ECO:0000256" key="4">
    <source>
        <dbReference type="ARBA" id="ARBA00011533"/>
    </source>
</evidence>
<dbReference type="Proteomes" id="UP000005203">
    <property type="component" value="Linkage group LG16"/>
</dbReference>
<dbReference type="KEGG" id="ame:726146"/>
<dbReference type="GO" id="GO:0032981">
    <property type="term" value="P:mitochondrial respiratory chain complex I assembly"/>
    <property type="evidence" value="ECO:0007669"/>
    <property type="project" value="TreeGrafter"/>
</dbReference>
<reference evidence="13" key="3">
    <citation type="submission" date="2021-01" db="UniProtKB">
        <authorList>
            <consortium name="EnsemblMetazoa"/>
        </authorList>
    </citation>
    <scope>IDENTIFICATION</scope>
    <source>
        <strain evidence="13">DH4</strain>
    </source>
</reference>
<evidence type="ECO:0000256" key="5">
    <source>
        <dbReference type="ARBA" id="ARBA00022448"/>
    </source>
</evidence>
<keyword evidence="6" id="KW-0679">Respiratory chain</keyword>
<dbReference type="OrthoDB" id="6241903at2759"/>
<dbReference type="Pfam" id="PF14813">
    <property type="entry name" value="NADH_B2"/>
    <property type="match status" value="1"/>
</dbReference>
<keyword evidence="12" id="KW-1133">Transmembrane helix</keyword>
<evidence type="ECO:0000256" key="7">
    <source>
        <dbReference type="ARBA" id="ARBA00022792"/>
    </source>
</evidence>
<sequence>MLLSRSTALFKNIRYLNAKKQINTINLNQIRTCFIYRSAPKHETKWVIVSEILGGIMWWWIFWNFWYEYKHLIGHFPELCPADWTDEELGIPPDDA</sequence>
<dbReference type="PANTHER" id="PTHR15223">
    <property type="entry name" value="NADH-UBIQUINONE OXIDOREDUCTASE AGGG SUBUNIT"/>
    <property type="match status" value="1"/>
</dbReference>
<keyword evidence="14" id="KW-1185">Reference proteome</keyword>
<evidence type="ECO:0000256" key="6">
    <source>
        <dbReference type="ARBA" id="ARBA00022660"/>
    </source>
</evidence>
<dbReference type="GeneID" id="726146"/>
<evidence type="ECO:0000256" key="8">
    <source>
        <dbReference type="ARBA" id="ARBA00022946"/>
    </source>
</evidence>
<reference evidence="15" key="2">
    <citation type="journal article" date="2014" name="BMC Genomics">
        <title>Finding the missing honey bee genes: lessons learned from a genome upgrade.</title>
        <authorList>
            <consortium name="HGSC production teams"/>
            <consortium name="Honey Bee Genome Sequencing Consortium"/>
            <person name="Elsik C.G."/>
            <person name="Worley K.C."/>
            <person name="Bennett A.K."/>
            <person name="Beye M."/>
            <person name="Camara F."/>
            <person name="Childers C.P."/>
            <person name="de Graaf D.C."/>
            <person name="Debyser G."/>
            <person name="Deng J."/>
            <person name="Devreese B."/>
            <person name="Elhaik E."/>
            <person name="Evans J.D."/>
            <person name="Foster L.J."/>
            <person name="Graur D."/>
            <person name="Guigo R."/>
            <person name="Hoff K.J."/>
            <person name="Holder M.E."/>
            <person name="Hudson M.E."/>
            <person name="Hunt G.J."/>
            <person name="Jiang H."/>
            <person name="Joshi V."/>
            <person name="Khetani R.S."/>
            <person name="Kosarev P."/>
            <person name="Kovar C.L."/>
            <person name="Ma J."/>
            <person name="Maleszka R."/>
            <person name="Moritz R.F."/>
            <person name="Munoz-Torres M.C."/>
            <person name="Murphy T.D."/>
            <person name="Muzny D.M."/>
            <person name="Newsham I.F."/>
            <person name="Reese J.T."/>
            <person name="Robertson H.M."/>
            <person name="Robinson G.E."/>
            <person name="Rueppell O."/>
            <person name="Solovyev V."/>
            <person name="Stanke M."/>
            <person name="Stolle E."/>
            <person name="Tsuruda J.M."/>
            <person name="Vaerenbergh M.V."/>
            <person name="Waterhouse R.M."/>
            <person name="Weaver D.B."/>
            <person name="Whitfield C.W."/>
            <person name="Wu Y."/>
            <person name="Zdobnov E.M."/>
            <person name="Zhang L."/>
            <person name="Zhu D."/>
            <person name="Gibbs R.A."/>
        </authorList>
    </citation>
    <scope>NUCLEOTIDE SEQUENCE</scope>
</reference>
<dbReference type="GO" id="GO:0005743">
    <property type="term" value="C:mitochondrial inner membrane"/>
    <property type="evidence" value="ECO:0007669"/>
    <property type="project" value="UniProtKB-SubCell"/>
</dbReference>
<comment type="function">
    <text evidence="1">Accessory subunit of the mitochondrial membrane respiratory chain NADH dehydrogenase (Complex I), that is believed not to be involved in catalysis. Complex I functions in the transfer of electrons from NADH to the respiratory chain. The immediate electron acceptor for the enzyme is believed to be ubiquinone.</text>
</comment>
<evidence type="ECO:0000256" key="9">
    <source>
        <dbReference type="ARBA" id="ARBA00022982"/>
    </source>
</evidence>
<dbReference type="CTD" id="4708"/>
<evidence type="ECO:0000313" key="15">
    <source>
        <dbReference type="RefSeq" id="NP_001156935.1"/>
    </source>
</evidence>
<evidence type="ECO:0000313" key="14">
    <source>
        <dbReference type="Proteomes" id="UP000005203"/>
    </source>
</evidence>
<keyword evidence="10" id="KW-0496">Mitochondrion</keyword>
<evidence type="ECO:0000256" key="1">
    <source>
        <dbReference type="ARBA" id="ARBA00003195"/>
    </source>
</evidence>
<organism evidence="13">
    <name type="scientific">Apis mellifera</name>
    <name type="common">Honeybee</name>
    <dbReference type="NCBI Taxonomy" id="7460"/>
    <lineage>
        <taxon>Eukaryota</taxon>
        <taxon>Metazoa</taxon>
        <taxon>Ecdysozoa</taxon>
        <taxon>Arthropoda</taxon>
        <taxon>Hexapoda</taxon>
        <taxon>Insecta</taxon>
        <taxon>Pterygota</taxon>
        <taxon>Neoptera</taxon>
        <taxon>Endopterygota</taxon>
        <taxon>Hymenoptera</taxon>
        <taxon>Apocrita</taxon>
        <taxon>Aculeata</taxon>
        <taxon>Apoidea</taxon>
        <taxon>Anthophila</taxon>
        <taxon>Apidae</taxon>
        <taxon>Apis</taxon>
    </lineage>
</organism>
<protein>
    <submittedName>
        <fullName evidence="15">NADH dehydrogenase (Ubiquinone) 1 beta subcomplex, 2, 8kDa</fullName>
    </submittedName>
</protein>